<dbReference type="GO" id="GO:0017004">
    <property type="term" value="P:cytochrome complex assembly"/>
    <property type="evidence" value="ECO:0007669"/>
    <property type="project" value="UniProtKB-KW"/>
</dbReference>
<protein>
    <submittedName>
        <fullName evidence="6">Redoxin family protein</fullName>
    </submittedName>
</protein>
<dbReference type="AlphaFoldDB" id="A0A844XZL8"/>
<evidence type="ECO:0000313" key="6">
    <source>
        <dbReference type="EMBL" id="MXO51261.1"/>
    </source>
</evidence>
<comment type="caution">
    <text evidence="6">The sequence shown here is derived from an EMBL/GenBank/DDBJ whole genome shotgun (WGS) entry which is preliminary data.</text>
</comment>
<dbReference type="GO" id="GO:0030313">
    <property type="term" value="C:cell envelope"/>
    <property type="evidence" value="ECO:0007669"/>
    <property type="project" value="UniProtKB-SubCell"/>
</dbReference>
<evidence type="ECO:0000256" key="3">
    <source>
        <dbReference type="ARBA" id="ARBA00023284"/>
    </source>
</evidence>
<gene>
    <name evidence="6" type="ORF">GRI42_08080</name>
</gene>
<organism evidence="6 7">
    <name type="scientific">Qipengyuania gaetbuli</name>
    <dbReference type="NCBI Taxonomy" id="266952"/>
    <lineage>
        <taxon>Bacteria</taxon>
        <taxon>Pseudomonadati</taxon>
        <taxon>Pseudomonadota</taxon>
        <taxon>Alphaproteobacteria</taxon>
        <taxon>Sphingomonadales</taxon>
        <taxon>Erythrobacteraceae</taxon>
        <taxon>Qipengyuania</taxon>
    </lineage>
</organism>
<dbReference type="PROSITE" id="PS51257">
    <property type="entry name" value="PROKAR_LIPOPROTEIN"/>
    <property type="match status" value="1"/>
</dbReference>
<keyword evidence="3" id="KW-0676">Redox-active center</keyword>
<comment type="subcellular location">
    <subcellularLocation>
        <location evidence="1">Cell envelope</location>
    </subcellularLocation>
</comment>
<dbReference type="InterPro" id="IPR013740">
    <property type="entry name" value="Redoxin"/>
</dbReference>
<dbReference type="PROSITE" id="PS51352">
    <property type="entry name" value="THIOREDOXIN_2"/>
    <property type="match status" value="1"/>
</dbReference>
<dbReference type="InterPro" id="IPR050553">
    <property type="entry name" value="Thioredoxin_ResA/DsbE_sf"/>
</dbReference>
<evidence type="ECO:0000256" key="2">
    <source>
        <dbReference type="ARBA" id="ARBA00022748"/>
    </source>
</evidence>
<keyword evidence="2" id="KW-0201">Cytochrome c-type biogenesis</keyword>
<dbReference type="PROSITE" id="PS00194">
    <property type="entry name" value="THIOREDOXIN_1"/>
    <property type="match status" value="1"/>
</dbReference>
<evidence type="ECO:0000256" key="4">
    <source>
        <dbReference type="SAM" id="MobiDB-lite"/>
    </source>
</evidence>
<evidence type="ECO:0000259" key="5">
    <source>
        <dbReference type="PROSITE" id="PS51352"/>
    </source>
</evidence>
<dbReference type="SUPFAM" id="SSF52833">
    <property type="entry name" value="Thioredoxin-like"/>
    <property type="match status" value="1"/>
</dbReference>
<feature type="region of interest" description="Disordered" evidence="4">
    <location>
        <begin position="21"/>
        <end position="49"/>
    </location>
</feature>
<accession>A0A844XZL8</accession>
<dbReference type="Proteomes" id="UP000444185">
    <property type="component" value="Unassembled WGS sequence"/>
</dbReference>
<dbReference type="Gene3D" id="3.40.30.10">
    <property type="entry name" value="Glutaredoxin"/>
    <property type="match status" value="1"/>
</dbReference>
<proteinExistence type="predicted"/>
<dbReference type="Pfam" id="PF08534">
    <property type="entry name" value="Redoxin"/>
    <property type="match status" value="1"/>
</dbReference>
<dbReference type="InterPro" id="IPR013766">
    <property type="entry name" value="Thioredoxin_domain"/>
</dbReference>
<sequence length="185" mass="20242">MSRFSLTLLVTLGLAVSACDRSEPEPAQESGASAQATGEIDRSNAGDLMPASNVRDLDGRVLNLGALQGRPVLLNLWATWCAPCKKEMPLLDQLAADYDDQLQVITVSQDLNGQEKVAAFFAENEFGYLEPWMDPDAELGFHYDNTPLPTTVLYDASGVEVWRVRGDYDWSSEEARAAIDEVTGL</sequence>
<dbReference type="EMBL" id="WTYF01000004">
    <property type="protein sequence ID" value="MXO51261.1"/>
    <property type="molecule type" value="Genomic_DNA"/>
</dbReference>
<dbReference type="RefSeq" id="WP_160607875.1">
    <property type="nucleotide sequence ID" value="NZ_WTYF01000004.1"/>
</dbReference>
<dbReference type="InterPro" id="IPR036249">
    <property type="entry name" value="Thioredoxin-like_sf"/>
</dbReference>
<evidence type="ECO:0000256" key="1">
    <source>
        <dbReference type="ARBA" id="ARBA00004196"/>
    </source>
</evidence>
<dbReference type="GO" id="GO:0015036">
    <property type="term" value="F:disulfide oxidoreductase activity"/>
    <property type="evidence" value="ECO:0007669"/>
    <property type="project" value="UniProtKB-ARBA"/>
</dbReference>
<keyword evidence="7" id="KW-1185">Reference proteome</keyword>
<dbReference type="PANTHER" id="PTHR42852">
    <property type="entry name" value="THIOL:DISULFIDE INTERCHANGE PROTEIN DSBE"/>
    <property type="match status" value="1"/>
</dbReference>
<name>A0A844XZL8_9SPHN</name>
<dbReference type="CDD" id="cd02966">
    <property type="entry name" value="TlpA_like_family"/>
    <property type="match status" value="1"/>
</dbReference>
<dbReference type="OrthoDB" id="9799347at2"/>
<dbReference type="PANTHER" id="PTHR42852:SF17">
    <property type="entry name" value="THIOREDOXIN-LIKE PROTEIN HI_1115"/>
    <property type="match status" value="1"/>
</dbReference>
<evidence type="ECO:0000313" key="7">
    <source>
        <dbReference type="Proteomes" id="UP000444185"/>
    </source>
</evidence>
<reference evidence="6 7" key="1">
    <citation type="submission" date="2019-12" db="EMBL/GenBank/DDBJ databases">
        <title>Genomic-based taxomic classification of the family Erythrobacteraceae.</title>
        <authorList>
            <person name="Xu L."/>
        </authorList>
    </citation>
    <scope>NUCLEOTIDE SEQUENCE [LARGE SCALE GENOMIC DNA]</scope>
    <source>
        <strain evidence="6 7">DSM 16225</strain>
    </source>
</reference>
<dbReference type="InterPro" id="IPR017937">
    <property type="entry name" value="Thioredoxin_CS"/>
</dbReference>
<feature type="domain" description="Thioredoxin" evidence="5">
    <location>
        <begin position="43"/>
        <end position="184"/>
    </location>
</feature>